<proteinExistence type="predicted"/>
<evidence type="ECO:0000313" key="1">
    <source>
        <dbReference type="EMBL" id="PTQ77680.1"/>
    </source>
</evidence>
<reference evidence="1 2" key="1">
    <citation type="submission" date="2018-04" db="EMBL/GenBank/DDBJ databases">
        <title>Active sludge and wastewater microbial communities from Klosterneuburg, Austria.</title>
        <authorList>
            <person name="Wagner M."/>
        </authorList>
    </citation>
    <scope>NUCLEOTIDE SEQUENCE [LARGE SCALE GENOMIC DNA]</scope>
    <source>
        <strain evidence="1 2">Nm49</strain>
    </source>
</reference>
<gene>
    <name evidence="1" type="ORF">C8R26_10624</name>
</gene>
<dbReference type="Proteomes" id="UP000244128">
    <property type="component" value="Unassembled WGS sequence"/>
</dbReference>
<dbReference type="EMBL" id="QAOI01000006">
    <property type="protein sequence ID" value="PTQ77680.1"/>
    <property type="molecule type" value="Genomic_DNA"/>
</dbReference>
<comment type="caution">
    <text evidence="1">The sequence shown here is derived from an EMBL/GenBank/DDBJ whole genome shotgun (WGS) entry which is preliminary data.</text>
</comment>
<protein>
    <submittedName>
        <fullName evidence="1">Uncharacterized protein</fullName>
    </submittedName>
</protein>
<sequence length="58" mass="6843">MISEVFLKKRAAQQVFSLMPHNAGGRSKKLRKIRYRATRVSDLMHGKWDKFSLEMLIH</sequence>
<accession>A0A2T5I1I0</accession>
<organism evidence="1 2">
    <name type="scientific">Nitrosomonas oligotropha</name>
    <dbReference type="NCBI Taxonomy" id="42354"/>
    <lineage>
        <taxon>Bacteria</taxon>
        <taxon>Pseudomonadati</taxon>
        <taxon>Pseudomonadota</taxon>
        <taxon>Betaproteobacteria</taxon>
        <taxon>Nitrosomonadales</taxon>
        <taxon>Nitrosomonadaceae</taxon>
        <taxon>Nitrosomonas</taxon>
    </lineage>
</organism>
<dbReference type="AlphaFoldDB" id="A0A2T5I1I0"/>
<evidence type="ECO:0000313" key="2">
    <source>
        <dbReference type="Proteomes" id="UP000244128"/>
    </source>
</evidence>
<name>A0A2T5I1I0_9PROT</name>